<gene>
    <name evidence="1" type="ORF">PanWU01x14_103430</name>
</gene>
<dbReference type="AlphaFoldDB" id="A0A2P5D232"/>
<protein>
    <submittedName>
        <fullName evidence="1">Uncharacterized protein</fullName>
    </submittedName>
</protein>
<name>A0A2P5D232_PARAD</name>
<comment type="caution">
    <text evidence="1">The sequence shown here is derived from an EMBL/GenBank/DDBJ whole genome shotgun (WGS) entry which is preliminary data.</text>
</comment>
<sequence>MILATIRIQRDRFEAEKWPKSSPVMKKPKWVEPASIAFLGDTGGGGERRRAVELRGSSARQLRSVGGSDGGWWQFCGGSAEREKKGERKRVFGG</sequence>
<dbReference type="EMBL" id="JXTB01000072">
    <property type="protein sequence ID" value="PON67362.1"/>
    <property type="molecule type" value="Genomic_DNA"/>
</dbReference>
<dbReference type="Proteomes" id="UP000237105">
    <property type="component" value="Unassembled WGS sequence"/>
</dbReference>
<evidence type="ECO:0000313" key="1">
    <source>
        <dbReference type="EMBL" id="PON67362.1"/>
    </source>
</evidence>
<keyword evidence="2" id="KW-1185">Reference proteome</keyword>
<reference evidence="2" key="1">
    <citation type="submission" date="2016-06" db="EMBL/GenBank/DDBJ databases">
        <title>Parallel loss of symbiosis genes in relatives of nitrogen-fixing non-legume Parasponia.</title>
        <authorList>
            <person name="Van Velzen R."/>
            <person name="Holmer R."/>
            <person name="Bu F."/>
            <person name="Rutten L."/>
            <person name="Van Zeijl A."/>
            <person name="Liu W."/>
            <person name="Santuari L."/>
            <person name="Cao Q."/>
            <person name="Sharma T."/>
            <person name="Shen D."/>
            <person name="Roswanjaya Y."/>
            <person name="Wardhani T."/>
            <person name="Kalhor M.S."/>
            <person name="Jansen J."/>
            <person name="Van den Hoogen J."/>
            <person name="Gungor B."/>
            <person name="Hartog M."/>
            <person name="Hontelez J."/>
            <person name="Verver J."/>
            <person name="Yang W.-C."/>
            <person name="Schijlen E."/>
            <person name="Repin R."/>
            <person name="Schilthuizen M."/>
            <person name="Schranz E."/>
            <person name="Heidstra R."/>
            <person name="Miyata K."/>
            <person name="Fedorova E."/>
            <person name="Kohlen W."/>
            <person name="Bisseling T."/>
            <person name="Smit S."/>
            <person name="Geurts R."/>
        </authorList>
    </citation>
    <scope>NUCLEOTIDE SEQUENCE [LARGE SCALE GENOMIC DNA]</scope>
    <source>
        <strain evidence="2">cv. WU1-14</strain>
    </source>
</reference>
<organism evidence="1 2">
    <name type="scientific">Parasponia andersonii</name>
    <name type="common">Sponia andersonii</name>
    <dbReference type="NCBI Taxonomy" id="3476"/>
    <lineage>
        <taxon>Eukaryota</taxon>
        <taxon>Viridiplantae</taxon>
        <taxon>Streptophyta</taxon>
        <taxon>Embryophyta</taxon>
        <taxon>Tracheophyta</taxon>
        <taxon>Spermatophyta</taxon>
        <taxon>Magnoliopsida</taxon>
        <taxon>eudicotyledons</taxon>
        <taxon>Gunneridae</taxon>
        <taxon>Pentapetalae</taxon>
        <taxon>rosids</taxon>
        <taxon>fabids</taxon>
        <taxon>Rosales</taxon>
        <taxon>Cannabaceae</taxon>
        <taxon>Parasponia</taxon>
    </lineage>
</organism>
<evidence type="ECO:0000313" key="2">
    <source>
        <dbReference type="Proteomes" id="UP000237105"/>
    </source>
</evidence>
<proteinExistence type="predicted"/>
<accession>A0A2P5D232</accession>